<feature type="domain" description="AAA+ ATPase" evidence="1">
    <location>
        <begin position="52"/>
        <end position="193"/>
    </location>
</feature>
<dbReference type="Proteomes" id="UP000320390">
    <property type="component" value="Chromosome"/>
</dbReference>
<dbReference type="InterPro" id="IPR027417">
    <property type="entry name" value="P-loop_NTPase"/>
</dbReference>
<proteinExistence type="predicted"/>
<gene>
    <name evidence="2" type="ORF">Poly30_12300</name>
</gene>
<keyword evidence="3" id="KW-1185">Reference proteome</keyword>
<dbReference type="AlphaFoldDB" id="A0A518ENR7"/>
<dbReference type="Pfam" id="PF17863">
    <property type="entry name" value="AAA_lid_2"/>
    <property type="match status" value="1"/>
</dbReference>
<dbReference type="Gene3D" id="1.10.8.80">
    <property type="entry name" value="Magnesium chelatase subunit I, C-Terminal domain"/>
    <property type="match status" value="1"/>
</dbReference>
<evidence type="ECO:0000313" key="2">
    <source>
        <dbReference type="EMBL" id="QDV05729.1"/>
    </source>
</evidence>
<dbReference type="CDD" id="cd00009">
    <property type="entry name" value="AAA"/>
    <property type="match status" value="1"/>
</dbReference>
<dbReference type="InterPro" id="IPR011703">
    <property type="entry name" value="ATPase_AAA-3"/>
</dbReference>
<dbReference type="SUPFAM" id="SSF52540">
    <property type="entry name" value="P-loop containing nucleoside triphosphate hydrolases"/>
    <property type="match status" value="1"/>
</dbReference>
<dbReference type="Pfam" id="PF07726">
    <property type="entry name" value="AAA_3"/>
    <property type="match status" value="1"/>
</dbReference>
<dbReference type="InterPro" id="IPR041628">
    <property type="entry name" value="ChlI/MoxR_AAA_lid"/>
</dbReference>
<dbReference type="GO" id="GO:0016887">
    <property type="term" value="F:ATP hydrolysis activity"/>
    <property type="evidence" value="ECO:0007669"/>
    <property type="project" value="InterPro"/>
</dbReference>
<name>A0A518ENR7_9BACT</name>
<dbReference type="PANTHER" id="PTHR42759">
    <property type="entry name" value="MOXR FAMILY PROTEIN"/>
    <property type="match status" value="1"/>
</dbReference>
<dbReference type="EMBL" id="CP036434">
    <property type="protein sequence ID" value="QDV05729.1"/>
    <property type="molecule type" value="Genomic_DNA"/>
</dbReference>
<accession>A0A518ENR7</accession>
<dbReference type="InterPro" id="IPR003593">
    <property type="entry name" value="AAA+_ATPase"/>
</dbReference>
<dbReference type="PIRSF" id="PIRSF002849">
    <property type="entry name" value="AAA_ATPase_chaperone_MoxR_prd"/>
    <property type="match status" value="1"/>
</dbReference>
<dbReference type="Gene3D" id="3.40.50.300">
    <property type="entry name" value="P-loop containing nucleotide triphosphate hydrolases"/>
    <property type="match status" value="1"/>
</dbReference>
<dbReference type="InterPro" id="IPR050764">
    <property type="entry name" value="CbbQ/NirQ/NorQ/GpvN"/>
</dbReference>
<dbReference type="SMART" id="SM00382">
    <property type="entry name" value="AAA"/>
    <property type="match status" value="1"/>
</dbReference>
<dbReference type="PANTHER" id="PTHR42759:SF1">
    <property type="entry name" value="MAGNESIUM-CHELATASE SUBUNIT CHLD"/>
    <property type="match status" value="1"/>
</dbReference>
<organism evidence="2 3">
    <name type="scientific">Saltatorellus ferox</name>
    <dbReference type="NCBI Taxonomy" id="2528018"/>
    <lineage>
        <taxon>Bacteria</taxon>
        <taxon>Pseudomonadati</taxon>
        <taxon>Planctomycetota</taxon>
        <taxon>Planctomycetia</taxon>
        <taxon>Planctomycetia incertae sedis</taxon>
        <taxon>Saltatorellus</taxon>
    </lineage>
</organism>
<protein>
    <submittedName>
        <fullName evidence="2">ATPase family associated with various cellular activities (AAA)</fullName>
    </submittedName>
</protein>
<reference evidence="2 3" key="1">
    <citation type="submission" date="2019-02" db="EMBL/GenBank/DDBJ databases">
        <title>Deep-cultivation of Planctomycetes and their phenomic and genomic characterization uncovers novel biology.</title>
        <authorList>
            <person name="Wiegand S."/>
            <person name="Jogler M."/>
            <person name="Boedeker C."/>
            <person name="Pinto D."/>
            <person name="Vollmers J."/>
            <person name="Rivas-Marin E."/>
            <person name="Kohn T."/>
            <person name="Peeters S.H."/>
            <person name="Heuer A."/>
            <person name="Rast P."/>
            <person name="Oberbeckmann S."/>
            <person name="Bunk B."/>
            <person name="Jeske O."/>
            <person name="Meyerdierks A."/>
            <person name="Storesund J.E."/>
            <person name="Kallscheuer N."/>
            <person name="Luecker S."/>
            <person name="Lage O.M."/>
            <person name="Pohl T."/>
            <person name="Merkel B.J."/>
            <person name="Hornburger P."/>
            <person name="Mueller R.-W."/>
            <person name="Bruemmer F."/>
            <person name="Labrenz M."/>
            <person name="Spormann A.M."/>
            <person name="Op den Camp H."/>
            <person name="Overmann J."/>
            <person name="Amann R."/>
            <person name="Jetten M.S.M."/>
            <person name="Mascher T."/>
            <person name="Medema M.H."/>
            <person name="Devos D.P."/>
            <person name="Kaster A.-K."/>
            <person name="Ovreas L."/>
            <person name="Rohde M."/>
            <person name="Galperin M.Y."/>
            <person name="Jogler C."/>
        </authorList>
    </citation>
    <scope>NUCLEOTIDE SEQUENCE [LARGE SCALE GENOMIC DNA]</scope>
    <source>
        <strain evidence="2 3">Poly30</strain>
    </source>
</reference>
<dbReference type="GO" id="GO:0005524">
    <property type="term" value="F:ATP binding"/>
    <property type="evidence" value="ECO:0007669"/>
    <property type="project" value="InterPro"/>
</dbReference>
<evidence type="ECO:0000313" key="3">
    <source>
        <dbReference type="Proteomes" id="UP000320390"/>
    </source>
</evidence>
<sequence length="323" mass="34660">MDTDAIARAVTATGQAVSEVAMEALAELRRRVQSVVSVTDEVLEPILVALVAGGHCLIEGIPGTGKTLLSRTLARCLDCTFTRIQFTNDLMPSDIVGSSVWRAGEETFEFLPGPLFSNVVLADEVNRTSSRTLSCLLEAMEEGAVSVDGKTMSLGTPFAILATRNPIEFHGTFPIPEAALDRFLVHVELGYPDAASERGLYRARASEASLEQLKPALTREQLVLLQATVPTVQVSEPVAEYAYSIVQETRSDESVALGVSPRAAVSWLVAARARALIHGRDYVLPDDLKALAVPVLSHRVFLKGGGSALRVIEGALERVPVTL</sequence>
<evidence type="ECO:0000259" key="1">
    <source>
        <dbReference type="SMART" id="SM00382"/>
    </source>
</evidence>